<reference evidence="2 3" key="1">
    <citation type="journal article" date="2019" name="Genome Biol. Evol.">
        <title>The Rhododendron genome and chromosomal organization provide insight into shared whole-genome duplications across the heath family (Ericaceae).</title>
        <authorList>
            <person name="Soza V.L."/>
            <person name="Lindsley D."/>
            <person name="Waalkes A."/>
            <person name="Ramage E."/>
            <person name="Patwardhan R.P."/>
            <person name="Burton J.N."/>
            <person name="Adey A."/>
            <person name="Kumar A."/>
            <person name="Qiu R."/>
            <person name="Shendure J."/>
            <person name="Hall B."/>
        </authorList>
    </citation>
    <scope>NUCLEOTIDE SEQUENCE [LARGE SCALE GENOMIC DNA]</scope>
    <source>
        <strain evidence="2">RSF 1966-606</strain>
    </source>
</reference>
<feature type="region of interest" description="Disordered" evidence="1">
    <location>
        <begin position="132"/>
        <end position="158"/>
    </location>
</feature>
<protein>
    <submittedName>
        <fullName evidence="2">Uncharacterized protein</fullName>
    </submittedName>
</protein>
<organism evidence="2 3">
    <name type="scientific">Rhododendron williamsianum</name>
    <dbReference type="NCBI Taxonomy" id="262921"/>
    <lineage>
        <taxon>Eukaryota</taxon>
        <taxon>Viridiplantae</taxon>
        <taxon>Streptophyta</taxon>
        <taxon>Embryophyta</taxon>
        <taxon>Tracheophyta</taxon>
        <taxon>Spermatophyta</taxon>
        <taxon>Magnoliopsida</taxon>
        <taxon>eudicotyledons</taxon>
        <taxon>Gunneridae</taxon>
        <taxon>Pentapetalae</taxon>
        <taxon>asterids</taxon>
        <taxon>Ericales</taxon>
        <taxon>Ericaceae</taxon>
        <taxon>Ericoideae</taxon>
        <taxon>Rhodoreae</taxon>
        <taxon>Rhododendron</taxon>
    </lineage>
</organism>
<name>A0A6A4KQC9_9ERIC</name>
<sequence length="225" mass="25513">MCSYHSYLLLSFLLFENFLILDLQGLWCYHFAMPHVPEAHYNSYQTVYLIYRFMVGLVYCRLHIGCPNPQRLLTQHCLPNRHRLHSASITSAGAAIESFLQNLQVDDDMNHRTARSSCSVCSYGPAQPRRGLHARPLQGGAPHPRLVESDIDSSSSSEDSFFDLEFTLPGQDSCDDSPKNNDVDSASDFLKSPNNCFCKSDPNSKPQSPISRLSKHFFLLFKVYN</sequence>
<keyword evidence="3" id="KW-1185">Reference proteome</keyword>
<accession>A0A6A4KQC9</accession>
<evidence type="ECO:0000256" key="1">
    <source>
        <dbReference type="SAM" id="MobiDB-lite"/>
    </source>
</evidence>
<evidence type="ECO:0000313" key="2">
    <source>
        <dbReference type="EMBL" id="KAE9449723.1"/>
    </source>
</evidence>
<evidence type="ECO:0000313" key="3">
    <source>
        <dbReference type="Proteomes" id="UP000428333"/>
    </source>
</evidence>
<proteinExistence type="predicted"/>
<gene>
    <name evidence="2" type="ORF">C3L33_18378</name>
</gene>
<dbReference type="AlphaFoldDB" id="A0A6A4KQC9"/>
<dbReference type="OrthoDB" id="689803at2759"/>
<comment type="caution">
    <text evidence="2">The sequence shown here is derived from an EMBL/GenBank/DDBJ whole genome shotgun (WGS) entry which is preliminary data.</text>
</comment>
<feature type="non-terminal residue" evidence="2">
    <location>
        <position position="1"/>
    </location>
</feature>
<dbReference type="EMBL" id="QEFC01003133">
    <property type="protein sequence ID" value="KAE9449723.1"/>
    <property type="molecule type" value="Genomic_DNA"/>
</dbReference>
<dbReference type="Proteomes" id="UP000428333">
    <property type="component" value="Linkage Group LG11"/>
</dbReference>